<protein>
    <submittedName>
        <fullName evidence="8">Uncharacterized protein</fullName>
    </submittedName>
</protein>
<dbReference type="Proteomes" id="UP001152795">
    <property type="component" value="Unassembled WGS sequence"/>
</dbReference>
<evidence type="ECO:0000256" key="4">
    <source>
        <dbReference type="ARBA" id="ARBA00022722"/>
    </source>
</evidence>
<organism evidence="8 9">
    <name type="scientific">Paramuricea clavata</name>
    <name type="common">Red gorgonian</name>
    <name type="synonym">Violescent sea-whip</name>
    <dbReference type="NCBI Taxonomy" id="317549"/>
    <lineage>
        <taxon>Eukaryota</taxon>
        <taxon>Metazoa</taxon>
        <taxon>Cnidaria</taxon>
        <taxon>Anthozoa</taxon>
        <taxon>Octocorallia</taxon>
        <taxon>Malacalcyonacea</taxon>
        <taxon>Plexauridae</taxon>
        <taxon>Paramuricea</taxon>
    </lineage>
</organism>
<dbReference type="InterPro" id="IPR027806">
    <property type="entry name" value="HARBI1_dom"/>
</dbReference>
<evidence type="ECO:0000313" key="9">
    <source>
        <dbReference type="Proteomes" id="UP001152795"/>
    </source>
</evidence>
<comment type="caution">
    <text evidence="8">The sequence shown here is derived from an EMBL/GenBank/DDBJ whole genome shotgun (WGS) entry which is preliminary data.</text>
</comment>
<reference evidence="8" key="1">
    <citation type="submission" date="2020-04" db="EMBL/GenBank/DDBJ databases">
        <authorList>
            <person name="Alioto T."/>
            <person name="Alioto T."/>
            <person name="Gomez Garrido J."/>
        </authorList>
    </citation>
    <scope>NUCLEOTIDE SEQUENCE</scope>
    <source>
        <strain evidence="8">A484AB</strain>
    </source>
</reference>
<gene>
    <name evidence="8" type="ORF">PACLA_8A028990</name>
</gene>
<dbReference type="GO" id="GO:0046872">
    <property type="term" value="F:metal ion binding"/>
    <property type="evidence" value="ECO:0007669"/>
    <property type="project" value="UniProtKB-KW"/>
</dbReference>
<dbReference type="EMBL" id="CACRXK020008347">
    <property type="protein sequence ID" value="CAB4014543.1"/>
    <property type="molecule type" value="Genomic_DNA"/>
</dbReference>
<evidence type="ECO:0000256" key="5">
    <source>
        <dbReference type="ARBA" id="ARBA00022723"/>
    </source>
</evidence>
<dbReference type="GO" id="GO:0004518">
    <property type="term" value="F:nuclease activity"/>
    <property type="evidence" value="ECO:0007669"/>
    <property type="project" value="UniProtKB-KW"/>
</dbReference>
<comment type="subcellular location">
    <subcellularLocation>
        <location evidence="2">Nucleus</location>
    </subcellularLocation>
</comment>
<proteinExistence type="inferred from homology"/>
<dbReference type="GO" id="GO:0005634">
    <property type="term" value="C:nucleus"/>
    <property type="evidence" value="ECO:0007669"/>
    <property type="project" value="UniProtKB-SubCell"/>
</dbReference>
<keyword evidence="9" id="KW-1185">Reference proteome</keyword>
<comment type="cofactor">
    <cofactor evidence="1">
        <name>a divalent metal cation</name>
        <dbReference type="ChEBI" id="CHEBI:60240"/>
    </cofactor>
</comment>
<keyword evidence="5" id="KW-0479">Metal-binding</keyword>
<dbReference type="Pfam" id="PF13359">
    <property type="entry name" value="DDE_Tnp_4"/>
    <property type="match status" value="1"/>
</dbReference>
<feature type="non-terminal residue" evidence="8">
    <location>
        <position position="206"/>
    </location>
</feature>
<sequence length="206" mass="23161">MALADADYCFLAVDIGSDGSNSDGDIFANSLLGQGLATNQLNLAPPVRLPEGSLLGSMPYVVVGDEACPLKTYLLRPYPGKALSIDKRVFNYRLSRARRISENAFGIPAQRWRIFQRRINLHPSKCEKLVKACCILHYYLQKLHCNDLVTNNDEGETDQHEVHGLQHIPNMGCRASMQAYACRDKFKAYFCMGDGEVPWQYTTVQR</sequence>
<dbReference type="GO" id="GO:0016787">
    <property type="term" value="F:hydrolase activity"/>
    <property type="evidence" value="ECO:0007669"/>
    <property type="project" value="UniProtKB-KW"/>
</dbReference>
<dbReference type="AlphaFoldDB" id="A0A7D9EQS8"/>
<evidence type="ECO:0000256" key="1">
    <source>
        <dbReference type="ARBA" id="ARBA00001968"/>
    </source>
</evidence>
<keyword evidence="6" id="KW-0378">Hydrolase</keyword>
<evidence type="ECO:0000256" key="7">
    <source>
        <dbReference type="ARBA" id="ARBA00023242"/>
    </source>
</evidence>
<evidence type="ECO:0000256" key="6">
    <source>
        <dbReference type="ARBA" id="ARBA00022801"/>
    </source>
</evidence>
<comment type="similarity">
    <text evidence="3">Belongs to the HARBI1 family.</text>
</comment>
<evidence type="ECO:0000313" key="8">
    <source>
        <dbReference type="EMBL" id="CAB4014543.1"/>
    </source>
</evidence>
<dbReference type="OrthoDB" id="6581217at2759"/>
<dbReference type="PANTHER" id="PTHR22930">
    <property type="match status" value="1"/>
</dbReference>
<dbReference type="InterPro" id="IPR045249">
    <property type="entry name" value="HARBI1-like"/>
</dbReference>
<keyword evidence="4" id="KW-0540">Nuclease</keyword>
<keyword evidence="7" id="KW-0539">Nucleus</keyword>
<dbReference type="PANTHER" id="PTHR22930:SF269">
    <property type="entry name" value="NUCLEASE HARBI1-LIKE PROTEIN"/>
    <property type="match status" value="1"/>
</dbReference>
<evidence type="ECO:0000256" key="3">
    <source>
        <dbReference type="ARBA" id="ARBA00006958"/>
    </source>
</evidence>
<name>A0A7D9EQS8_PARCT</name>
<evidence type="ECO:0000256" key="2">
    <source>
        <dbReference type="ARBA" id="ARBA00004123"/>
    </source>
</evidence>
<accession>A0A7D9EQS8</accession>